<evidence type="ECO:0000256" key="1">
    <source>
        <dbReference type="ARBA" id="ARBA00004167"/>
    </source>
</evidence>
<keyword evidence="7 9" id="KW-0472">Membrane</keyword>
<dbReference type="GO" id="GO:0005509">
    <property type="term" value="F:calcium ion binding"/>
    <property type="evidence" value="ECO:0007669"/>
    <property type="project" value="UniProtKB-UniRule"/>
</dbReference>
<dbReference type="GO" id="GO:0007156">
    <property type="term" value="P:homophilic cell adhesion via plasma membrane adhesion molecules"/>
    <property type="evidence" value="ECO:0007669"/>
    <property type="project" value="InterPro"/>
</dbReference>
<dbReference type="GO" id="GO:0044331">
    <property type="term" value="P:cell-cell adhesion mediated by cadherin"/>
    <property type="evidence" value="ECO:0007669"/>
    <property type="project" value="TreeGrafter"/>
</dbReference>
<evidence type="ECO:0000256" key="9">
    <source>
        <dbReference type="SAM" id="Phobius"/>
    </source>
</evidence>
<feature type="domain" description="Cadherin" evidence="10">
    <location>
        <begin position="314"/>
        <end position="414"/>
    </location>
</feature>
<evidence type="ECO:0000256" key="3">
    <source>
        <dbReference type="ARBA" id="ARBA00022729"/>
    </source>
</evidence>
<dbReference type="GO" id="GO:0016477">
    <property type="term" value="P:cell migration"/>
    <property type="evidence" value="ECO:0007669"/>
    <property type="project" value="TreeGrafter"/>
</dbReference>
<keyword evidence="6 9" id="KW-1133">Transmembrane helix</keyword>
<dbReference type="GO" id="GO:0007043">
    <property type="term" value="P:cell-cell junction assembly"/>
    <property type="evidence" value="ECO:0007669"/>
    <property type="project" value="TreeGrafter"/>
</dbReference>
<dbReference type="SMART" id="SM00112">
    <property type="entry name" value="CA"/>
    <property type="match status" value="7"/>
</dbReference>
<keyword evidence="5 8" id="KW-0106">Calcium</keyword>
<feature type="domain" description="Cadherin" evidence="10">
    <location>
        <begin position="431"/>
        <end position="524"/>
    </location>
</feature>
<dbReference type="GO" id="GO:0008013">
    <property type="term" value="F:beta-catenin binding"/>
    <property type="evidence" value="ECO:0007669"/>
    <property type="project" value="TreeGrafter"/>
</dbReference>
<dbReference type="Pfam" id="PF00028">
    <property type="entry name" value="Cadherin"/>
    <property type="match status" value="3"/>
</dbReference>
<evidence type="ECO:0000256" key="8">
    <source>
        <dbReference type="PROSITE-ProRule" id="PRU00043"/>
    </source>
</evidence>
<dbReference type="PRINTS" id="PR00205">
    <property type="entry name" value="CADHERIN"/>
</dbReference>
<reference evidence="11 12" key="2">
    <citation type="submission" date="2018-11" db="EMBL/GenBank/DDBJ databases">
        <authorList>
            <consortium name="Pathogen Informatics"/>
        </authorList>
    </citation>
    <scope>NUCLEOTIDE SEQUENCE [LARGE SCALE GENOMIC DNA]</scope>
</reference>
<reference evidence="13" key="1">
    <citation type="submission" date="2017-02" db="UniProtKB">
        <authorList>
            <consortium name="WormBaseParasite"/>
        </authorList>
    </citation>
    <scope>IDENTIFICATION</scope>
</reference>
<keyword evidence="2 9" id="KW-0812">Transmembrane</keyword>
<feature type="domain" description="Cadherin" evidence="10">
    <location>
        <begin position="53"/>
        <end position="173"/>
    </location>
</feature>
<dbReference type="EMBL" id="UZAD01013169">
    <property type="protein sequence ID" value="VDN91097.1"/>
    <property type="molecule type" value="Genomic_DNA"/>
</dbReference>
<gene>
    <name evidence="11" type="ORF">BPAG_LOCUS9911</name>
</gene>
<dbReference type="PANTHER" id="PTHR24027">
    <property type="entry name" value="CADHERIN-23"/>
    <property type="match status" value="1"/>
</dbReference>
<sequence length="1295" mass="144742">MKNGVRFQCFPSLTNLFTTFRHRFTDDDNDICATNDSKQYQNLFFTFANIKGNASSHEGYIPESAQMGTAVRVSPSAFSDSLQIDIYDDDLKPGMSPVSYEYILTGLGSSIFAVDQRGYVYLNVPYIDADPPNPSTYQLHIEAREVNTTPIRSSEPISVIIHVMDINDNPPRFSSSIYTANVSANGTIDRPVIKIHATDNDTGKNAQISYHLVSISDGAYNNFWYDSKAHQLNAVGNLKAGERYEVILRATDGGGLSNQALIIVYAVPDNFPKVTTLDQKKESFGRNQIAGLPNFLVAKSPITSTSESIDSSEMIQTYVIEISEAIPPYSIIITLGDNSTKEQVYHTITGGNEDNKFAVRNEIGTLITVKSFDREETSLYTLEIETRSLKLNQHLHWTIVQVVIADINDNAPIFTDPQPVRLRVNKSGVVNFAPNTYLGQVNVEDPDDGDNGHVGLRIASPMNKLFSINDSGAVMVNGDMLSGHFGEHRMTVIATDHGDPPLETRVNLIINIENTAQSVLSNSIQLSKESNSLERTNLMMNSTGSVQNVQFTFDSFIPEENQADIELVKLHAYYMDGKPGSITYIMLAGDSSLFNVNSFTGSLLLLRPLDVEKEMSYEIQVGTAEATVLFTEQNFPYTALVHVNVVDVNDWIPNFELDSYQFKVNADAKLGTAIGQIVAYDQDRTAPNNEIRYRIKERDTNESYVNVDPKSGLLTVEKNLRLLANKKISNLPFQLNIEAADDGTPKRSSETLVSIDVEPVETITTILTRMPSTSDAMFSNNKLQFSQRNYFTSISESIRSPHLLLVLPVLNKSANERFTTCSIISGDYGGIFSISTNSEGNCDLRMHALLDRETVGFYQLNVSVKTEQQVDHAIVHVTVLDTYDNGPKFIYNNDEYNGYFAALSTDASSFAFLTTVQTKNVGLKSNSVIVYSLDSFSMDSKYFMVDLSGKIQTKMSASQMMKNSQKNYFNFRVIACDSSYTVKKLCSKAEIFVNIISNSNRFILSVLNTEPHHLIIAKREIAKILREFTGPCKLLLLESIEGRTNIKKQKHVDMRWYAINPTTKRSCEVDEYSKLFNNSTIRMVAEKLKQRLIIGEIRINLKNVFSENALFLTNFKTASAAIIVLAVATVGALLGICVICLYYMRHRVKRHSKHEYPNINQIPKFGAIFLPNPPAGNTHDMFYESQMLEMPMGEENSMVKPVGKINGISAAAYGSNSCNLDLKQSHQNYAQNALSDKKIFVEEKMFSVSERSELHPQKNKKIQAIVIPTPGYPMDQKEVFVSKCIYLIFSFLIFG</sequence>
<name>A0A0N4TN93_BRUPA</name>
<dbReference type="GO" id="GO:0016339">
    <property type="term" value="P:calcium-dependent cell-cell adhesion via plasma membrane cell adhesion molecules"/>
    <property type="evidence" value="ECO:0007669"/>
    <property type="project" value="TreeGrafter"/>
</dbReference>
<feature type="domain" description="Cadherin" evidence="10">
    <location>
        <begin position="786"/>
        <end position="889"/>
    </location>
</feature>
<proteinExistence type="predicted"/>
<evidence type="ECO:0000256" key="2">
    <source>
        <dbReference type="ARBA" id="ARBA00022692"/>
    </source>
</evidence>
<dbReference type="GO" id="GO:0034332">
    <property type="term" value="P:adherens junction organization"/>
    <property type="evidence" value="ECO:0007669"/>
    <property type="project" value="TreeGrafter"/>
</dbReference>
<dbReference type="SUPFAM" id="SSF49313">
    <property type="entry name" value="Cadherin-like"/>
    <property type="match status" value="8"/>
</dbReference>
<organism evidence="13">
    <name type="scientific">Brugia pahangi</name>
    <name type="common">Filarial nematode worm</name>
    <dbReference type="NCBI Taxonomy" id="6280"/>
    <lineage>
        <taxon>Eukaryota</taxon>
        <taxon>Metazoa</taxon>
        <taxon>Ecdysozoa</taxon>
        <taxon>Nematoda</taxon>
        <taxon>Chromadorea</taxon>
        <taxon>Rhabditida</taxon>
        <taxon>Spirurina</taxon>
        <taxon>Spiruromorpha</taxon>
        <taxon>Filarioidea</taxon>
        <taxon>Onchocercidae</taxon>
        <taxon>Brugia</taxon>
    </lineage>
</organism>
<evidence type="ECO:0000259" key="10">
    <source>
        <dbReference type="PROSITE" id="PS50268"/>
    </source>
</evidence>
<dbReference type="PANTHER" id="PTHR24027:SF422">
    <property type="entry name" value="CADHERIN DOMAIN-CONTAINING PROTEIN"/>
    <property type="match status" value="1"/>
</dbReference>
<feature type="domain" description="Cadherin" evidence="10">
    <location>
        <begin position="549"/>
        <end position="655"/>
    </location>
</feature>
<dbReference type="Proteomes" id="UP000278627">
    <property type="component" value="Unassembled WGS sequence"/>
</dbReference>
<dbReference type="InterPro" id="IPR002126">
    <property type="entry name" value="Cadherin-like_dom"/>
</dbReference>
<dbReference type="Gene3D" id="2.60.40.60">
    <property type="entry name" value="Cadherins"/>
    <property type="match status" value="8"/>
</dbReference>
<dbReference type="WBParaSite" id="BPAG_0000994901-mRNA-1">
    <property type="protein sequence ID" value="BPAG_0000994901-mRNA-1"/>
    <property type="gene ID" value="BPAG_0000994901"/>
</dbReference>
<evidence type="ECO:0000256" key="5">
    <source>
        <dbReference type="ARBA" id="ARBA00022837"/>
    </source>
</evidence>
<comment type="subcellular location">
    <subcellularLocation>
        <location evidence="1">Membrane</location>
        <topology evidence="1">Single-pass membrane protein</topology>
    </subcellularLocation>
</comment>
<dbReference type="InterPro" id="IPR020894">
    <property type="entry name" value="Cadherin_CS"/>
</dbReference>
<dbReference type="GO" id="GO:0000902">
    <property type="term" value="P:cell morphogenesis"/>
    <property type="evidence" value="ECO:0007669"/>
    <property type="project" value="TreeGrafter"/>
</dbReference>
<keyword evidence="3" id="KW-0732">Signal</keyword>
<feature type="domain" description="Cadherin" evidence="10">
    <location>
        <begin position="656"/>
        <end position="773"/>
    </location>
</feature>
<keyword evidence="12" id="KW-1185">Reference proteome</keyword>
<keyword evidence="4" id="KW-0677">Repeat</keyword>
<dbReference type="InterPro" id="IPR015919">
    <property type="entry name" value="Cadherin-like_sf"/>
</dbReference>
<evidence type="ECO:0000256" key="7">
    <source>
        <dbReference type="ARBA" id="ARBA00023136"/>
    </source>
</evidence>
<dbReference type="GO" id="GO:0016342">
    <property type="term" value="C:catenin complex"/>
    <property type="evidence" value="ECO:0007669"/>
    <property type="project" value="TreeGrafter"/>
</dbReference>
<feature type="transmembrane region" description="Helical" evidence="9">
    <location>
        <begin position="1120"/>
        <end position="1144"/>
    </location>
</feature>
<evidence type="ECO:0000256" key="6">
    <source>
        <dbReference type="ARBA" id="ARBA00022989"/>
    </source>
</evidence>
<evidence type="ECO:0000256" key="4">
    <source>
        <dbReference type="ARBA" id="ARBA00022737"/>
    </source>
</evidence>
<dbReference type="GO" id="GO:0005912">
    <property type="term" value="C:adherens junction"/>
    <property type="evidence" value="ECO:0007669"/>
    <property type="project" value="TreeGrafter"/>
</dbReference>
<evidence type="ECO:0000313" key="13">
    <source>
        <dbReference type="WBParaSite" id="BPAG_0000994901-mRNA-1"/>
    </source>
</evidence>
<dbReference type="InterPro" id="IPR039808">
    <property type="entry name" value="Cadherin"/>
</dbReference>
<accession>A0A0N4TN93</accession>
<dbReference type="GO" id="GO:0045296">
    <property type="term" value="F:cadherin binding"/>
    <property type="evidence" value="ECO:0007669"/>
    <property type="project" value="TreeGrafter"/>
</dbReference>
<evidence type="ECO:0000313" key="12">
    <source>
        <dbReference type="Proteomes" id="UP000278627"/>
    </source>
</evidence>
<feature type="domain" description="Cadherin" evidence="10">
    <location>
        <begin position="174"/>
        <end position="274"/>
    </location>
</feature>
<protein>
    <submittedName>
        <fullName evidence="13">Cadherin-related tumor suppressor</fullName>
    </submittedName>
</protein>
<dbReference type="CDD" id="cd11304">
    <property type="entry name" value="Cadherin_repeat"/>
    <property type="match status" value="7"/>
</dbReference>
<dbReference type="PROSITE" id="PS50268">
    <property type="entry name" value="CADHERIN_2"/>
    <property type="match status" value="7"/>
</dbReference>
<dbReference type="PROSITE" id="PS00232">
    <property type="entry name" value="CADHERIN_1"/>
    <property type="match status" value="2"/>
</dbReference>
<dbReference type="STRING" id="6280.A0A0N4TN93"/>
<evidence type="ECO:0000313" key="11">
    <source>
        <dbReference type="EMBL" id="VDN91097.1"/>
    </source>
</evidence>